<name>A0ABD2ZLQ9_9GENT</name>
<dbReference type="Proteomes" id="UP001630127">
    <property type="component" value="Unassembled WGS sequence"/>
</dbReference>
<evidence type="ECO:0000259" key="1">
    <source>
        <dbReference type="Pfam" id="PF16845"/>
    </source>
</evidence>
<feature type="domain" description="Cystatin" evidence="1">
    <location>
        <begin position="42"/>
        <end position="113"/>
    </location>
</feature>
<dbReference type="EMBL" id="JBJUIK010000008">
    <property type="protein sequence ID" value="KAL3519367.1"/>
    <property type="molecule type" value="Genomic_DNA"/>
</dbReference>
<evidence type="ECO:0000313" key="3">
    <source>
        <dbReference type="Proteomes" id="UP001630127"/>
    </source>
</evidence>
<accession>A0ABD2ZLQ9</accession>
<evidence type="ECO:0000313" key="2">
    <source>
        <dbReference type="EMBL" id="KAL3519367.1"/>
    </source>
</evidence>
<dbReference type="InterPro" id="IPR000010">
    <property type="entry name" value="Cystatin_dom"/>
</dbReference>
<keyword evidence="3" id="KW-1185">Reference proteome</keyword>
<organism evidence="2 3">
    <name type="scientific">Cinchona calisaya</name>
    <dbReference type="NCBI Taxonomy" id="153742"/>
    <lineage>
        <taxon>Eukaryota</taxon>
        <taxon>Viridiplantae</taxon>
        <taxon>Streptophyta</taxon>
        <taxon>Embryophyta</taxon>
        <taxon>Tracheophyta</taxon>
        <taxon>Spermatophyta</taxon>
        <taxon>Magnoliopsida</taxon>
        <taxon>eudicotyledons</taxon>
        <taxon>Gunneridae</taxon>
        <taxon>Pentapetalae</taxon>
        <taxon>asterids</taxon>
        <taxon>lamiids</taxon>
        <taxon>Gentianales</taxon>
        <taxon>Rubiaceae</taxon>
        <taxon>Cinchonoideae</taxon>
        <taxon>Cinchoneae</taxon>
        <taxon>Cinchona</taxon>
    </lineage>
</organism>
<comment type="caution">
    <text evidence="2">The sequence shown here is derived from an EMBL/GenBank/DDBJ whole genome shotgun (WGS) entry which is preliminary data.</text>
</comment>
<protein>
    <recommendedName>
        <fullName evidence="1">Cystatin domain-containing protein</fullName>
    </recommendedName>
</protein>
<dbReference type="Pfam" id="PF16845">
    <property type="entry name" value="SQAPI"/>
    <property type="match status" value="1"/>
</dbReference>
<dbReference type="AlphaFoldDB" id="A0ABD2ZLQ9"/>
<gene>
    <name evidence="2" type="ORF">ACH5RR_017516</name>
</gene>
<dbReference type="Gene3D" id="3.10.450.10">
    <property type="match status" value="1"/>
</dbReference>
<sequence length="118" mass="12902">MNEMAANYTIASTRLKSLPTTRKPRLPAGRGRIPIPKPVMPTDPHVIYIGEFAVNIHSEQAGTNLVFANVVGCVKWNVFAAAFDALIIKVNGPKGTYNGKAQVAEAITGHKKLIYWKE</sequence>
<reference evidence="2 3" key="1">
    <citation type="submission" date="2024-11" db="EMBL/GenBank/DDBJ databases">
        <title>A near-complete genome assembly of Cinchona calisaya.</title>
        <authorList>
            <person name="Lian D.C."/>
            <person name="Zhao X.W."/>
            <person name="Wei L."/>
        </authorList>
    </citation>
    <scope>NUCLEOTIDE SEQUENCE [LARGE SCALE GENOMIC DNA]</scope>
    <source>
        <tissue evidence="2">Nenye</tissue>
    </source>
</reference>
<proteinExistence type="predicted"/>